<dbReference type="InterPro" id="IPR055414">
    <property type="entry name" value="LRR_R13L4/SHOC2-like"/>
</dbReference>
<keyword evidence="2" id="KW-0677">Repeat</keyword>
<keyword evidence="1" id="KW-0433">Leucine-rich repeat</keyword>
<proteinExistence type="predicted"/>
<dbReference type="InterPro" id="IPR045344">
    <property type="entry name" value="C-JID"/>
</dbReference>
<name>A0AA87Z895_FICCA</name>
<dbReference type="PROSITE" id="PS51450">
    <property type="entry name" value="LRR"/>
    <property type="match status" value="1"/>
</dbReference>
<comment type="caution">
    <text evidence="6">The sequence shown here is derived from an EMBL/GenBank/DDBJ whole genome shotgun (WGS) entry which is preliminary data.</text>
</comment>
<dbReference type="InterPro" id="IPR001611">
    <property type="entry name" value="Leu-rich_rpt"/>
</dbReference>
<evidence type="ECO:0000313" key="7">
    <source>
        <dbReference type="Proteomes" id="UP001187192"/>
    </source>
</evidence>
<dbReference type="PANTHER" id="PTHR47186">
    <property type="entry name" value="LEUCINE-RICH REPEAT-CONTAINING PROTEIN 57"/>
    <property type="match status" value="1"/>
</dbReference>
<organism evidence="6 7">
    <name type="scientific">Ficus carica</name>
    <name type="common">Common fig</name>
    <dbReference type="NCBI Taxonomy" id="3494"/>
    <lineage>
        <taxon>Eukaryota</taxon>
        <taxon>Viridiplantae</taxon>
        <taxon>Streptophyta</taxon>
        <taxon>Embryophyta</taxon>
        <taxon>Tracheophyta</taxon>
        <taxon>Spermatophyta</taxon>
        <taxon>Magnoliopsida</taxon>
        <taxon>eudicotyledons</taxon>
        <taxon>Gunneridae</taxon>
        <taxon>Pentapetalae</taxon>
        <taxon>rosids</taxon>
        <taxon>fabids</taxon>
        <taxon>Rosales</taxon>
        <taxon>Moraceae</taxon>
        <taxon>Ficeae</taxon>
        <taxon>Ficus</taxon>
    </lineage>
</organism>
<dbReference type="AlphaFoldDB" id="A0AA87Z895"/>
<dbReference type="SUPFAM" id="SSF52058">
    <property type="entry name" value="L domain-like"/>
    <property type="match status" value="2"/>
</dbReference>
<dbReference type="InterPro" id="IPR032675">
    <property type="entry name" value="LRR_dom_sf"/>
</dbReference>
<feature type="region of interest" description="Disordered" evidence="3">
    <location>
        <begin position="615"/>
        <end position="645"/>
    </location>
</feature>
<reference evidence="6" key="1">
    <citation type="submission" date="2023-07" db="EMBL/GenBank/DDBJ databases">
        <title>draft genome sequence of fig (Ficus carica).</title>
        <authorList>
            <person name="Takahashi T."/>
            <person name="Nishimura K."/>
        </authorList>
    </citation>
    <scope>NUCLEOTIDE SEQUENCE</scope>
</reference>
<dbReference type="Pfam" id="PF07725">
    <property type="entry name" value="LRR_3"/>
    <property type="match status" value="1"/>
</dbReference>
<accession>A0AA87Z895</accession>
<feature type="domain" description="Disease resistance R13L4/SHOC-2-like LRR" evidence="5">
    <location>
        <begin position="223"/>
        <end position="313"/>
    </location>
</feature>
<dbReference type="InterPro" id="IPR011713">
    <property type="entry name" value="Leu-rich_rpt_3"/>
</dbReference>
<evidence type="ECO:0000256" key="2">
    <source>
        <dbReference type="ARBA" id="ARBA00022737"/>
    </source>
</evidence>
<feature type="domain" description="Disease resistance R13L4/SHOC-2-like LRR" evidence="5">
    <location>
        <begin position="69"/>
        <end position="169"/>
    </location>
</feature>
<feature type="domain" description="C-JID" evidence="4">
    <location>
        <begin position="457"/>
        <end position="604"/>
    </location>
</feature>
<dbReference type="PANTHER" id="PTHR47186:SF3">
    <property type="entry name" value="OS09G0267800 PROTEIN"/>
    <property type="match status" value="1"/>
</dbReference>
<evidence type="ECO:0000313" key="6">
    <source>
        <dbReference type="EMBL" id="GMN27470.1"/>
    </source>
</evidence>
<dbReference type="Gene3D" id="3.80.10.10">
    <property type="entry name" value="Ribonuclease Inhibitor"/>
    <property type="match status" value="2"/>
</dbReference>
<gene>
    <name evidence="6" type="ORF">TIFTF001_046145</name>
</gene>
<dbReference type="Pfam" id="PF23598">
    <property type="entry name" value="LRR_14"/>
    <property type="match status" value="2"/>
</dbReference>
<evidence type="ECO:0000256" key="1">
    <source>
        <dbReference type="ARBA" id="ARBA00022614"/>
    </source>
</evidence>
<evidence type="ECO:0000256" key="3">
    <source>
        <dbReference type="SAM" id="MobiDB-lite"/>
    </source>
</evidence>
<keyword evidence="7" id="KW-1185">Reference proteome</keyword>
<evidence type="ECO:0000259" key="5">
    <source>
        <dbReference type="Pfam" id="PF23598"/>
    </source>
</evidence>
<protein>
    <submittedName>
        <fullName evidence="6">Uncharacterized protein</fullName>
    </submittedName>
</protein>
<evidence type="ECO:0000259" key="4">
    <source>
        <dbReference type="Pfam" id="PF20160"/>
    </source>
</evidence>
<dbReference type="Pfam" id="PF20160">
    <property type="entry name" value="C-JID"/>
    <property type="match status" value="1"/>
</dbReference>
<dbReference type="EMBL" id="BTGU01004462">
    <property type="protein sequence ID" value="GMN27470.1"/>
    <property type="molecule type" value="Genomic_DNA"/>
</dbReference>
<sequence>MPFSKLEQLWDGVQDLDKLKCINLCKSVNLKEIPDLSRAPNLERIYLQYCTILIKVPWNTLRSNKLIDLDLRGCRKLSSTLPERIFALSTLKTLNVEGSNVKVTALPETISRGLVSLNLDSTGIQSLPSSIGSLENLSRLNLNNCKSFSNIPSSIHKLKSLKYLGLAQCSFLDEFPVLLPWNLETLDLSWTAIKEIPSSSTEDCPGLQEINLQGCKMIECVPSNIFEFQSLRNLYLDDCSNLKSLPEISKPMGSLEYLGLACTGIRQLPSSIGNLIGIKVLNLKNCANLESIPENIYNLTRLETLELSNCRKLENIPPPIGFRYSGIEYLELSDSNISEIPPGIVGLYKLKHLIIENCKNLRSIPELPLSLNILNASGCTSLERVSSSKRVLSQWFQARHRFHTNGVTVDFRNFFECLKMDQNSRDEISSDYQLRVLAKAIQYKLYQRCDSTVVCYPGNEIPKWFDYQSEGSSCTIALTPQWHNANFLGFAFCIVIDGKACKEFSTSSVGYRDFKCKFNFKIRDTEGVHSFYWSVFNVPRQLGSVPWNSDHLFLWYQHQDYNDCHDAVEVSLEFSFVNKIGYCVESSTKEVKRCGIHLLYRDDLKDLEIDHKCDVDSEATHEDEPSEDETTDADERHPKKIKHSN</sequence>
<dbReference type="Proteomes" id="UP001187192">
    <property type="component" value="Unassembled WGS sequence"/>
</dbReference>